<evidence type="ECO:0000259" key="7">
    <source>
        <dbReference type="PROSITE" id="PS50089"/>
    </source>
</evidence>
<comment type="caution">
    <text evidence="8">The sequence shown here is derived from an EMBL/GenBank/DDBJ whole genome shotgun (WGS) entry which is preliminary data.</text>
</comment>
<comment type="similarity">
    <text evidence="1">Belongs to the amidase family.</text>
</comment>
<dbReference type="Pfam" id="PF00097">
    <property type="entry name" value="zf-C3HC4"/>
    <property type="match status" value="1"/>
</dbReference>
<dbReference type="InterPro" id="IPR013083">
    <property type="entry name" value="Znf_RING/FYVE/PHD"/>
</dbReference>
<dbReference type="PANTHER" id="PTHR46310:SF7">
    <property type="entry name" value="AMIDASE 1"/>
    <property type="match status" value="1"/>
</dbReference>
<feature type="domain" description="RING-type" evidence="7">
    <location>
        <begin position="38"/>
        <end position="87"/>
    </location>
</feature>
<evidence type="ECO:0000256" key="4">
    <source>
        <dbReference type="ARBA" id="ARBA00022833"/>
    </source>
</evidence>
<feature type="region of interest" description="Disordered" evidence="6">
    <location>
        <begin position="332"/>
        <end position="351"/>
    </location>
</feature>
<dbReference type="SMART" id="SM00184">
    <property type="entry name" value="RING"/>
    <property type="match status" value="1"/>
</dbReference>
<dbReference type="SUPFAM" id="SSF57850">
    <property type="entry name" value="RING/U-box"/>
    <property type="match status" value="1"/>
</dbReference>
<dbReference type="PROSITE" id="PS50089">
    <property type="entry name" value="ZF_RING_2"/>
    <property type="match status" value="1"/>
</dbReference>
<organism evidence="8 9">
    <name type="scientific">Cannabis sativa</name>
    <name type="common">Hemp</name>
    <name type="synonym">Marijuana</name>
    <dbReference type="NCBI Taxonomy" id="3483"/>
    <lineage>
        <taxon>Eukaryota</taxon>
        <taxon>Viridiplantae</taxon>
        <taxon>Streptophyta</taxon>
        <taxon>Embryophyta</taxon>
        <taxon>Tracheophyta</taxon>
        <taxon>Spermatophyta</taxon>
        <taxon>Magnoliopsida</taxon>
        <taxon>eudicotyledons</taxon>
        <taxon>Gunneridae</taxon>
        <taxon>Pentapetalae</taxon>
        <taxon>rosids</taxon>
        <taxon>fabids</taxon>
        <taxon>Rosales</taxon>
        <taxon>Cannabaceae</taxon>
        <taxon>Cannabis</taxon>
    </lineage>
</organism>
<protein>
    <recommendedName>
        <fullName evidence="7">RING-type domain-containing protein</fullName>
    </recommendedName>
</protein>
<dbReference type="GO" id="GO:0008270">
    <property type="term" value="F:zinc ion binding"/>
    <property type="evidence" value="ECO:0007669"/>
    <property type="project" value="UniProtKB-KW"/>
</dbReference>
<name>A0A7J6ES86_CANSA</name>
<keyword evidence="9" id="KW-1185">Reference proteome</keyword>
<evidence type="ECO:0000256" key="2">
    <source>
        <dbReference type="ARBA" id="ARBA00022723"/>
    </source>
</evidence>
<evidence type="ECO:0000313" key="9">
    <source>
        <dbReference type="Proteomes" id="UP000583929"/>
    </source>
</evidence>
<dbReference type="PROSITE" id="PS00571">
    <property type="entry name" value="AMIDASES"/>
    <property type="match status" value="1"/>
</dbReference>
<dbReference type="FunFam" id="3.90.1300.10:FF:000004">
    <property type="entry name" value="Outer envelope protein 64, mitochondrial"/>
    <property type="match status" value="1"/>
</dbReference>
<feature type="compositionally biased region" description="Pro residues" evidence="6">
    <location>
        <begin position="1"/>
        <end position="10"/>
    </location>
</feature>
<gene>
    <name evidence="8" type="ORF">G4B88_000623</name>
</gene>
<dbReference type="SUPFAM" id="SSF75304">
    <property type="entry name" value="Amidase signature (AS) enzymes"/>
    <property type="match status" value="1"/>
</dbReference>
<dbReference type="EMBL" id="JAATIQ010000333">
    <property type="protein sequence ID" value="KAF4361225.1"/>
    <property type="molecule type" value="Genomic_DNA"/>
</dbReference>
<keyword evidence="3 5" id="KW-0863">Zinc-finger</keyword>
<dbReference type="InterPro" id="IPR036928">
    <property type="entry name" value="AS_sf"/>
</dbReference>
<dbReference type="InterPro" id="IPR018957">
    <property type="entry name" value="Znf_C3HC4_RING-type"/>
</dbReference>
<evidence type="ECO:0000313" key="8">
    <source>
        <dbReference type="EMBL" id="KAF4361225.1"/>
    </source>
</evidence>
<evidence type="ECO:0000256" key="3">
    <source>
        <dbReference type="ARBA" id="ARBA00022771"/>
    </source>
</evidence>
<dbReference type="InterPro" id="IPR001841">
    <property type="entry name" value="Znf_RING"/>
</dbReference>
<dbReference type="InterPro" id="IPR023631">
    <property type="entry name" value="Amidase_dom"/>
</dbReference>
<dbReference type="PANTHER" id="PTHR46310">
    <property type="entry name" value="AMIDASE 1"/>
    <property type="match status" value="1"/>
</dbReference>
<dbReference type="GO" id="GO:0016811">
    <property type="term" value="F:hydrolase activity, acting on carbon-nitrogen (but not peptide) bonds, in linear amides"/>
    <property type="evidence" value="ECO:0007669"/>
    <property type="project" value="UniProtKB-ARBA"/>
</dbReference>
<proteinExistence type="inferred from homology"/>
<dbReference type="InterPro" id="IPR017907">
    <property type="entry name" value="Znf_RING_CS"/>
</dbReference>
<feature type="compositionally biased region" description="Basic and acidic residues" evidence="6">
    <location>
        <begin position="16"/>
        <end position="30"/>
    </location>
</feature>
<evidence type="ECO:0000256" key="1">
    <source>
        <dbReference type="ARBA" id="ARBA00009199"/>
    </source>
</evidence>
<feature type="region of interest" description="Disordered" evidence="6">
    <location>
        <begin position="1"/>
        <end position="30"/>
    </location>
</feature>
<reference evidence="8 9" key="1">
    <citation type="journal article" date="2020" name="bioRxiv">
        <title>Sequence and annotation of 42 cannabis genomes reveals extensive copy number variation in cannabinoid synthesis and pathogen resistance genes.</title>
        <authorList>
            <person name="Mckernan K.J."/>
            <person name="Helbert Y."/>
            <person name="Kane L.T."/>
            <person name="Ebling H."/>
            <person name="Zhang L."/>
            <person name="Liu B."/>
            <person name="Eaton Z."/>
            <person name="Mclaughlin S."/>
            <person name="Kingan S."/>
            <person name="Baybayan P."/>
            <person name="Concepcion G."/>
            <person name="Jordan M."/>
            <person name="Riva A."/>
            <person name="Barbazuk W."/>
            <person name="Harkins T."/>
        </authorList>
    </citation>
    <scope>NUCLEOTIDE SEQUENCE [LARGE SCALE GENOMIC DNA]</scope>
    <source>
        <strain evidence="9">cv. Jamaican Lion 4</strain>
        <tissue evidence="8">Leaf</tissue>
    </source>
</reference>
<dbReference type="InterPro" id="IPR020556">
    <property type="entry name" value="Amidase_CS"/>
</dbReference>
<dbReference type="Proteomes" id="UP000583929">
    <property type="component" value="Unassembled WGS sequence"/>
</dbReference>
<sequence length="653" mass="71379">METEPEPGPGPVTEVEMEKDMRRTNIRESRTSEESNPCAICLGPIIQESFLDKCFHKFCYNCIMQWTKVVSGKHSLKLASVKCPLCKIHFLIHVFLYSALSYQKLTSTDYSVITPNQVFDSTHPCVKLLEITQVSSSKPLAPYLVEKEIQTLMQEEDVGIVVHHICGVIDSFQTKSKQQPKRNKPEAKSEEFRSLISDAARPFLAARTDLFVSEVELFLASGLNIEAYDAVYKQRLVIDMATDSDNGAFMEKIILQPASSDIQLPLHALTFAVKDIFDIDGFVTGFGNPDWARTHSPATSTAPAVLAILRAGAKCVGKTVMDEMAYSINGENKHYGTPRNPSAPDRVPGGSSSGSAVAVGAGLVDFSLGTDTGGSVRVPASYCGIFGFRPSHDIISTSGVIPMAQSFDTVGWFARDHELLNRVGRVLLQLPQVDPIRPSQLIIAEDCFQLSTTPGNLIVEGLAKSVEKLFGAVRVANIVRETIGHLLKYANLGNYVMENVPSLKSFVSKVNVEEQEYNIPSLAALSSAMRLLQRYEFKSNHGEWVKAVKPDLGPGISERVCEALEATDENIDACLSVKTEIRAALTELLGDFGVLAIPTLPGPPPKLQTPASTLEVFRARAFSLLSIAGVSGLCQVSIPLGKYDSLLCQFPYW</sequence>
<evidence type="ECO:0000256" key="6">
    <source>
        <dbReference type="SAM" id="MobiDB-lite"/>
    </source>
</evidence>
<evidence type="ECO:0000256" key="5">
    <source>
        <dbReference type="PROSITE-ProRule" id="PRU00175"/>
    </source>
</evidence>
<dbReference type="PROSITE" id="PS00518">
    <property type="entry name" value="ZF_RING_1"/>
    <property type="match status" value="1"/>
</dbReference>
<keyword evidence="4" id="KW-0862">Zinc</keyword>
<keyword evidence="2" id="KW-0479">Metal-binding</keyword>
<dbReference type="AlphaFoldDB" id="A0A7J6ES86"/>
<accession>A0A7J6ES86</accession>
<dbReference type="Gene3D" id="3.90.1300.10">
    <property type="entry name" value="Amidase signature (AS) domain"/>
    <property type="match status" value="1"/>
</dbReference>
<dbReference type="Pfam" id="PF01425">
    <property type="entry name" value="Amidase"/>
    <property type="match status" value="1"/>
</dbReference>
<dbReference type="Gene3D" id="3.30.40.10">
    <property type="entry name" value="Zinc/RING finger domain, C3HC4 (zinc finger)"/>
    <property type="match status" value="1"/>
</dbReference>